<accession>A0A919SC12</accession>
<name>A0A919SC12_9ACTN</name>
<comment type="caution">
    <text evidence="1">The sequence shown here is derived from an EMBL/GenBank/DDBJ whole genome shotgun (WGS) entry which is preliminary data.</text>
</comment>
<dbReference type="InterPro" id="IPR036513">
    <property type="entry name" value="STAS_dom_sf"/>
</dbReference>
<dbReference type="Proteomes" id="UP000681340">
    <property type="component" value="Unassembled WGS sequence"/>
</dbReference>
<keyword evidence="2" id="KW-1185">Reference proteome</keyword>
<evidence type="ECO:0008006" key="3">
    <source>
        <dbReference type="Google" id="ProtNLM"/>
    </source>
</evidence>
<dbReference type="Gene3D" id="3.30.565.10">
    <property type="entry name" value="Histidine kinase-like ATPase, C-terminal domain"/>
    <property type="match status" value="1"/>
</dbReference>
<proteinExistence type="predicted"/>
<dbReference type="InterPro" id="IPR036890">
    <property type="entry name" value="HATPase_C_sf"/>
</dbReference>
<dbReference type="PANTHER" id="PTHR35526">
    <property type="entry name" value="ANTI-SIGMA-F FACTOR RSBW-RELATED"/>
    <property type="match status" value="1"/>
</dbReference>
<dbReference type="SUPFAM" id="SSF55874">
    <property type="entry name" value="ATPase domain of HSP90 chaperone/DNA topoisomerase II/histidine kinase"/>
    <property type="match status" value="1"/>
</dbReference>
<dbReference type="RefSeq" id="WP_212989677.1">
    <property type="nucleotide sequence ID" value="NZ_BAABEA010000039.1"/>
</dbReference>
<dbReference type="PANTHER" id="PTHR35526:SF3">
    <property type="entry name" value="ANTI-SIGMA-F FACTOR RSBW"/>
    <property type="match status" value="1"/>
</dbReference>
<protein>
    <recommendedName>
        <fullName evidence="3">Histidine kinase-like protein</fullName>
    </recommendedName>
</protein>
<gene>
    <name evidence="1" type="ORF">Aau02nite_37040</name>
</gene>
<reference evidence="1" key="1">
    <citation type="submission" date="2021-03" db="EMBL/GenBank/DDBJ databases">
        <title>Whole genome shotgun sequence of Actinoplanes auranticolor NBRC 12245.</title>
        <authorList>
            <person name="Komaki H."/>
            <person name="Tamura T."/>
        </authorList>
    </citation>
    <scope>NUCLEOTIDE SEQUENCE</scope>
    <source>
        <strain evidence="1">NBRC 12245</strain>
    </source>
</reference>
<evidence type="ECO:0000313" key="1">
    <source>
        <dbReference type="EMBL" id="GIM69637.1"/>
    </source>
</evidence>
<dbReference type="EMBL" id="BOQL01000028">
    <property type="protein sequence ID" value="GIM69637.1"/>
    <property type="molecule type" value="Genomic_DNA"/>
</dbReference>
<dbReference type="InterPro" id="IPR050267">
    <property type="entry name" value="Anti-sigma-factor_SerPK"/>
</dbReference>
<dbReference type="CDD" id="cd16936">
    <property type="entry name" value="HATPase_RsbW-like"/>
    <property type="match status" value="1"/>
</dbReference>
<sequence>MEANPPYLFLPALDGARAQVSVTADVDGAVIDIAVRGDWHPQLGATVALEIGRCLAESPAAILIDVAGVTDPAADSVPVWLSATQAAAAADPPARLALCLPAGTPLGQRLSQVGTHRYLPVFTTVAEARESLTGNRPLTDVVRMRLPPSPVSPGVARNLVGGACHAWNLGPLLHPGRAVLSELVANAVEHARTEMEVSISRRGTALHLAVRDRDPTLPRIIDPCPVDPELPLNERGHGLRVVHADSVAWGAIPTAGGKMVWATVRDRAGHHRRW</sequence>
<dbReference type="Gene3D" id="3.30.750.24">
    <property type="entry name" value="STAS domain"/>
    <property type="match status" value="1"/>
</dbReference>
<evidence type="ECO:0000313" key="2">
    <source>
        <dbReference type="Proteomes" id="UP000681340"/>
    </source>
</evidence>
<organism evidence="1 2">
    <name type="scientific">Actinoplanes auranticolor</name>
    <dbReference type="NCBI Taxonomy" id="47988"/>
    <lineage>
        <taxon>Bacteria</taxon>
        <taxon>Bacillati</taxon>
        <taxon>Actinomycetota</taxon>
        <taxon>Actinomycetes</taxon>
        <taxon>Micromonosporales</taxon>
        <taxon>Micromonosporaceae</taxon>
        <taxon>Actinoplanes</taxon>
    </lineage>
</organism>
<dbReference type="AlphaFoldDB" id="A0A919SC12"/>